<dbReference type="EMBL" id="AQGV01000012">
    <property type="protein sequence ID" value="MBE0367403.1"/>
    <property type="molecule type" value="Genomic_DNA"/>
</dbReference>
<accession>A0ABR9E8U1</accession>
<protein>
    <recommendedName>
        <fullName evidence="3">WbqC</fullName>
    </recommendedName>
</protein>
<sequence length="253" mass="29216">MILAVMQPTYIPWLGYFDLINSADQFLFLDDVKLEKSDWHVRNKIKGNQGEIMLSQVVSMPNGRMGSVICDTEFKEKHPWRKKHLKAIEMNYRKAPFFDSIFGVIQQHFLHECNNLADFNIGLIQVFLKSLEIHTSVRRSSKLPEIGGVKDERLANFCDFFRSDKYLSPRGASAYIERYSPGGQLAKSGVEVLYQQFEHPKYQQCYPPFVSHLGVLDALMNLGADQTKQLIESGHRQPLHYRELYTLNSRGLI</sequence>
<evidence type="ECO:0000313" key="1">
    <source>
        <dbReference type="EMBL" id="MBE0367403.1"/>
    </source>
</evidence>
<dbReference type="RefSeq" id="WP_192506837.1">
    <property type="nucleotide sequence ID" value="NZ_AQGV01000012.1"/>
</dbReference>
<organism evidence="1 2">
    <name type="scientific">Pseudoalteromonas aurantia 208</name>
    <dbReference type="NCBI Taxonomy" id="1314867"/>
    <lineage>
        <taxon>Bacteria</taxon>
        <taxon>Pseudomonadati</taxon>
        <taxon>Pseudomonadota</taxon>
        <taxon>Gammaproteobacteria</taxon>
        <taxon>Alteromonadales</taxon>
        <taxon>Pseudoalteromonadaceae</taxon>
        <taxon>Pseudoalteromonas</taxon>
    </lineage>
</organism>
<dbReference type="Pfam" id="PF08889">
    <property type="entry name" value="WbqC"/>
    <property type="match status" value="1"/>
</dbReference>
<gene>
    <name evidence="1" type="ORF">PAUR_a0756</name>
</gene>
<dbReference type="InterPro" id="IPR014985">
    <property type="entry name" value="WbqC"/>
</dbReference>
<proteinExistence type="predicted"/>
<evidence type="ECO:0000313" key="2">
    <source>
        <dbReference type="Proteomes" id="UP000615755"/>
    </source>
</evidence>
<dbReference type="Proteomes" id="UP000615755">
    <property type="component" value="Unassembled WGS sequence"/>
</dbReference>
<evidence type="ECO:0008006" key="3">
    <source>
        <dbReference type="Google" id="ProtNLM"/>
    </source>
</evidence>
<keyword evidence="2" id="KW-1185">Reference proteome</keyword>
<reference evidence="1 2" key="1">
    <citation type="submission" date="2015-03" db="EMBL/GenBank/DDBJ databases">
        <title>Genome sequence of Pseudoalteromonas aurantia.</title>
        <authorList>
            <person name="Xie B.-B."/>
            <person name="Rong J.-C."/>
            <person name="Qin Q.-L."/>
            <person name="Zhang Y.-Z."/>
        </authorList>
    </citation>
    <scope>NUCLEOTIDE SEQUENCE [LARGE SCALE GENOMIC DNA]</scope>
    <source>
        <strain evidence="1 2">208</strain>
    </source>
</reference>
<name>A0ABR9E8U1_9GAMM</name>
<comment type="caution">
    <text evidence="1">The sequence shown here is derived from an EMBL/GenBank/DDBJ whole genome shotgun (WGS) entry which is preliminary data.</text>
</comment>